<reference evidence="3" key="1">
    <citation type="journal article" date="2017" name="Front. Plant Sci.">
        <title>Climate Clever Clovers: New Paradigm to Reduce the Environmental Footprint of Ruminants by Breeding Low Methanogenic Forages Utilizing Haplotype Variation.</title>
        <authorList>
            <person name="Kaur P."/>
            <person name="Appels R."/>
            <person name="Bayer P.E."/>
            <person name="Keeble-Gagnere G."/>
            <person name="Wang J."/>
            <person name="Hirakawa H."/>
            <person name="Shirasawa K."/>
            <person name="Vercoe P."/>
            <person name="Stefanova K."/>
            <person name="Durmic Z."/>
            <person name="Nichols P."/>
            <person name="Revell C."/>
            <person name="Isobe S.N."/>
            <person name="Edwards D."/>
            <person name="Erskine W."/>
        </authorList>
    </citation>
    <scope>NUCLEOTIDE SEQUENCE [LARGE SCALE GENOMIC DNA]</scope>
    <source>
        <strain evidence="3">cv. Daliak</strain>
    </source>
</reference>
<evidence type="ECO:0000313" key="3">
    <source>
        <dbReference type="Proteomes" id="UP000242715"/>
    </source>
</evidence>
<dbReference type="Proteomes" id="UP000242715">
    <property type="component" value="Unassembled WGS sequence"/>
</dbReference>
<dbReference type="EMBL" id="DF974352">
    <property type="protein sequence ID" value="GAU47841.1"/>
    <property type="molecule type" value="Genomic_DNA"/>
</dbReference>
<feature type="transmembrane region" description="Helical" evidence="1">
    <location>
        <begin position="112"/>
        <end position="130"/>
    </location>
</feature>
<dbReference type="AlphaFoldDB" id="A0A2Z6NUH4"/>
<organism evidence="2 3">
    <name type="scientific">Trifolium subterraneum</name>
    <name type="common">Subterranean clover</name>
    <dbReference type="NCBI Taxonomy" id="3900"/>
    <lineage>
        <taxon>Eukaryota</taxon>
        <taxon>Viridiplantae</taxon>
        <taxon>Streptophyta</taxon>
        <taxon>Embryophyta</taxon>
        <taxon>Tracheophyta</taxon>
        <taxon>Spermatophyta</taxon>
        <taxon>Magnoliopsida</taxon>
        <taxon>eudicotyledons</taxon>
        <taxon>Gunneridae</taxon>
        <taxon>Pentapetalae</taxon>
        <taxon>rosids</taxon>
        <taxon>fabids</taxon>
        <taxon>Fabales</taxon>
        <taxon>Fabaceae</taxon>
        <taxon>Papilionoideae</taxon>
        <taxon>50 kb inversion clade</taxon>
        <taxon>NPAAA clade</taxon>
        <taxon>Hologalegina</taxon>
        <taxon>IRL clade</taxon>
        <taxon>Trifolieae</taxon>
        <taxon>Trifolium</taxon>
    </lineage>
</organism>
<keyword evidence="1" id="KW-1133">Transmembrane helix</keyword>
<proteinExistence type="predicted"/>
<protein>
    <submittedName>
        <fullName evidence="2">Uncharacterized protein</fullName>
    </submittedName>
</protein>
<evidence type="ECO:0000256" key="1">
    <source>
        <dbReference type="SAM" id="Phobius"/>
    </source>
</evidence>
<keyword evidence="1" id="KW-0472">Membrane</keyword>
<keyword evidence="3" id="KW-1185">Reference proteome</keyword>
<accession>A0A2Z6NUH4</accession>
<gene>
    <name evidence="2" type="ORF">TSUD_306520</name>
</gene>
<keyword evidence="1" id="KW-0812">Transmembrane</keyword>
<evidence type="ECO:0000313" key="2">
    <source>
        <dbReference type="EMBL" id="GAU47841.1"/>
    </source>
</evidence>
<name>A0A2Z6NUH4_TRISU</name>
<sequence>MERKMVSILSGPVITSLFMKEKANGRRPRDDEAWNNRNNYVWNDSRVNARHIGYQVRQLWNERAVVNSAADTHQQLQNMAVVAHWQPPVQGRLKCNVDASFYDAEGVTVRDGAFVIIMVLLLLQVPISIIKD</sequence>